<keyword evidence="6" id="KW-0067">ATP-binding</keyword>
<dbReference type="UniPathway" id="UPA00537">
    <property type="reaction ID" value="UER00594"/>
</dbReference>
<sequence length="355" mass="40524">MIEEIKKWRLIIEGNVEASWGLAVDELLANFVSKEESAPLLHIYTFLPSVIVGRYQNMEAAVNLSECRRLGIDYNRRHTGGGTVLMGADQLALGFAIPLSHPRMESSMRSSFELLGGTICRSLRRIGIEANFQDKNDLKIGGRKIAGMAASLEEKQVFFFHMSLLIDFDLPIMLKVLKISPHKSPERSLSCFSRRLTTIREQGIKTSFAEIVEIIEQSFAEEFGIKWKEREFTVSQKKKINDLRKRRYESLDWLFRVRSPGTWKVCVERKTPGGLLQVYLTVARGIIENFLISGDFFSTQEEVARMESALKWTRARKNNVKKVLQEVMEDGKTIYSLDASTLTNIIMEGVELCQM</sequence>
<evidence type="ECO:0000256" key="7">
    <source>
        <dbReference type="ARBA" id="ARBA00048037"/>
    </source>
</evidence>
<dbReference type="Pfam" id="PF21948">
    <property type="entry name" value="LplA-B_cat"/>
    <property type="match status" value="1"/>
</dbReference>
<organism evidence="9 10">
    <name type="scientific">Aerophobetes bacterium</name>
    <dbReference type="NCBI Taxonomy" id="2030807"/>
    <lineage>
        <taxon>Bacteria</taxon>
        <taxon>Candidatus Aerophobota</taxon>
    </lineage>
</organism>
<proteinExistence type="predicted"/>
<evidence type="ECO:0000256" key="5">
    <source>
        <dbReference type="ARBA" id="ARBA00022741"/>
    </source>
</evidence>
<keyword evidence="4" id="KW-0436">Ligase</keyword>
<dbReference type="AlphaFoldDB" id="A0A523UNL9"/>
<dbReference type="EMBL" id="SOJK01000233">
    <property type="protein sequence ID" value="TET44116.1"/>
    <property type="molecule type" value="Genomic_DNA"/>
</dbReference>
<accession>A0A523UNL9</accession>
<dbReference type="InterPro" id="IPR019491">
    <property type="entry name" value="Lipoate_protein_ligase_C"/>
</dbReference>
<evidence type="ECO:0000259" key="8">
    <source>
        <dbReference type="PROSITE" id="PS51733"/>
    </source>
</evidence>
<dbReference type="GO" id="GO:0016979">
    <property type="term" value="F:lipoate-protein ligase activity"/>
    <property type="evidence" value="ECO:0007669"/>
    <property type="project" value="UniProtKB-EC"/>
</dbReference>
<protein>
    <recommendedName>
        <fullName evidence="3">lipoate--protein ligase</fullName>
        <ecNumber evidence="3">6.3.1.20</ecNumber>
    </recommendedName>
</protein>
<name>A0A523UNL9_UNCAE</name>
<dbReference type="Pfam" id="PF10437">
    <property type="entry name" value="Lip_prot_lig_C"/>
    <property type="match status" value="1"/>
</dbReference>
<keyword evidence="5" id="KW-0547">Nucleotide-binding</keyword>
<gene>
    <name evidence="9" type="ORF">E3J59_05560</name>
</gene>
<comment type="caution">
    <text evidence="9">The sequence shown here is derived from an EMBL/GenBank/DDBJ whole genome shotgun (WGS) entry which is preliminary data.</text>
</comment>
<dbReference type="GO" id="GO:0009249">
    <property type="term" value="P:protein lipoylation"/>
    <property type="evidence" value="ECO:0007669"/>
    <property type="project" value="UniProtKB-ARBA"/>
</dbReference>
<dbReference type="InterPro" id="IPR050664">
    <property type="entry name" value="Octanoyltrans_LipM/LipL"/>
</dbReference>
<evidence type="ECO:0000256" key="2">
    <source>
        <dbReference type="ARBA" id="ARBA00005124"/>
    </source>
</evidence>
<dbReference type="GO" id="GO:0005524">
    <property type="term" value="F:ATP binding"/>
    <property type="evidence" value="ECO:0007669"/>
    <property type="project" value="UniProtKB-KW"/>
</dbReference>
<evidence type="ECO:0000256" key="4">
    <source>
        <dbReference type="ARBA" id="ARBA00022598"/>
    </source>
</evidence>
<dbReference type="SUPFAM" id="SSF82649">
    <property type="entry name" value="SufE/NifU"/>
    <property type="match status" value="1"/>
</dbReference>
<dbReference type="Proteomes" id="UP000320679">
    <property type="component" value="Unassembled WGS sequence"/>
</dbReference>
<evidence type="ECO:0000256" key="1">
    <source>
        <dbReference type="ARBA" id="ARBA00005085"/>
    </source>
</evidence>
<evidence type="ECO:0000256" key="3">
    <source>
        <dbReference type="ARBA" id="ARBA00012367"/>
    </source>
</evidence>
<dbReference type="PROSITE" id="PS51733">
    <property type="entry name" value="BPL_LPL_CATALYTIC"/>
    <property type="match status" value="1"/>
</dbReference>
<dbReference type="EC" id="6.3.1.20" evidence="3"/>
<dbReference type="Gene3D" id="3.30.930.10">
    <property type="entry name" value="Bira Bifunctional Protein, Domain 2"/>
    <property type="match status" value="1"/>
</dbReference>
<comment type="pathway">
    <text evidence="1">Protein modification; protein lipoylation via exogenous pathway; protein N(6)-(lipoyl)lysine from lipoate: step 2/2.</text>
</comment>
<dbReference type="InterPro" id="IPR045864">
    <property type="entry name" value="aa-tRNA-synth_II/BPL/LPL"/>
</dbReference>
<dbReference type="Gene3D" id="3.30.390.50">
    <property type="entry name" value="CO dehydrogenase flavoprotein, C-terminal domain"/>
    <property type="match status" value="1"/>
</dbReference>
<reference evidence="9 10" key="1">
    <citation type="submission" date="2019-03" db="EMBL/GenBank/DDBJ databases">
        <title>Metabolic potential of uncultured bacteria and archaea associated with petroleum seepage in deep-sea sediments.</title>
        <authorList>
            <person name="Dong X."/>
            <person name="Hubert C."/>
        </authorList>
    </citation>
    <scope>NUCLEOTIDE SEQUENCE [LARGE SCALE GENOMIC DNA]</scope>
    <source>
        <strain evidence="9">E29_bin78</strain>
    </source>
</reference>
<dbReference type="InterPro" id="IPR004143">
    <property type="entry name" value="BPL_LPL_catalytic"/>
</dbReference>
<evidence type="ECO:0000256" key="6">
    <source>
        <dbReference type="ARBA" id="ARBA00022840"/>
    </source>
</evidence>
<comment type="catalytic activity">
    <reaction evidence="7">
        <text>L-lysyl-[lipoyl-carrier protein] + (R)-lipoate + ATP = N(6)-[(R)-lipoyl]-L-lysyl-[lipoyl-carrier protein] + AMP + diphosphate + H(+)</text>
        <dbReference type="Rhea" id="RHEA:49288"/>
        <dbReference type="Rhea" id="RHEA-COMP:10500"/>
        <dbReference type="Rhea" id="RHEA-COMP:10502"/>
        <dbReference type="ChEBI" id="CHEBI:15378"/>
        <dbReference type="ChEBI" id="CHEBI:29969"/>
        <dbReference type="ChEBI" id="CHEBI:30616"/>
        <dbReference type="ChEBI" id="CHEBI:33019"/>
        <dbReference type="ChEBI" id="CHEBI:83088"/>
        <dbReference type="ChEBI" id="CHEBI:83099"/>
        <dbReference type="ChEBI" id="CHEBI:456215"/>
        <dbReference type="EC" id="6.3.1.20"/>
    </reaction>
</comment>
<feature type="domain" description="BPL/LPL catalytic" evidence="8">
    <location>
        <begin position="35"/>
        <end position="227"/>
    </location>
</feature>
<evidence type="ECO:0000313" key="10">
    <source>
        <dbReference type="Proteomes" id="UP000320679"/>
    </source>
</evidence>
<comment type="pathway">
    <text evidence="2">Protein modification; protein lipoylation via exogenous pathway; protein N(6)-(lipoyl)lysine from lipoate: step 1/2.</text>
</comment>
<dbReference type="PANTHER" id="PTHR43679:SF2">
    <property type="entry name" value="OCTANOYL-[GCVH]:PROTEIN N-OCTANOYLTRANSFERASE"/>
    <property type="match status" value="1"/>
</dbReference>
<dbReference type="SUPFAM" id="SSF55681">
    <property type="entry name" value="Class II aaRS and biotin synthetases"/>
    <property type="match status" value="1"/>
</dbReference>
<evidence type="ECO:0000313" key="9">
    <source>
        <dbReference type="EMBL" id="TET44116.1"/>
    </source>
</evidence>
<dbReference type="PANTHER" id="PTHR43679">
    <property type="entry name" value="OCTANOYLTRANSFERASE LIPM-RELATED"/>
    <property type="match status" value="1"/>
</dbReference>